<name>A0A4R6RJP3_9HYPH</name>
<evidence type="ECO:0000313" key="2">
    <source>
        <dbReference type="EMBL" id="TDP86642.1"/>
    </source>
</evidence>
<feature type="signal peptide" evidence="1">
    <location>
        <begin position="1"/>
        <end position="28"/>
    </location>
</feature>
<reference evidence="2 3" key="1">
    <citation type="submission" date="2019-03" db="EMBL/GenBank/DDBJ databases">
        <title>Genomic Encyclopedia of Type Strains, Phase IV (KMG-IV): sequencing the most valuable type-strain genomes for metagenomic binning, comparative biology and taxonomic classification.</title>
        <authorList>
            <person name="Goeker M."/>
        </authorList>
    </citation>
    <scope>NUCLEOTIDE SEQUENCE [LARGE SCALE GENOMIC DNA]</scope>
    <source>
        <strain evidence="2 3">DSM 102969</strain>
    </source>
</reference>
<organism evidence="2 3">
    <name type="scientific">Oharaeibacter diazotrophicus</name>
    <dbReference type="NCBI Taxonomy" id="1920512"/>
    <lineage>
        <taxon>Bacteria</taxon>
        <taxon>Pseudomonadati</taxon>
        <taxon>Pseudomonadota</taxon>
        <taxon>Alphaproteobacteria</taxon>
        <taxon>Hyphomicrobiales</taxon>
        <taxon>Pleomorphomonadaceae</taxon>
        <taxon>Oharaeibacter</taxon>
    </lineage>
</organism>
<gene>
    <name evidence="2" type="ORF">EDD54_0521</name>
</gene>
<accession>A0A4R6RJP3</accession>
<dbReference type="Proteomes" id="UP000294547">
    <property type="component" value="Unassembled WGS sequence"/>
</dbReference>
<comment type="caution">
    <text evidence="2">The sequence shown here is derived from an EMBL/GenBank/DDBJ whole genome shotgun (WGS) entry which is preliminary data.</text>
</comment>
<protein>
    <submittedName>
        <fullName evidence="2">Uncharacterized protein</fullName>
    </submittedName>
</protein>
<keyword evidence="1" id="KW-0732">Signal</keyword>
<proteinExistence type="predicted"/>
<evidence type="ECO:0000313" key="3">
    <source>
        <dbReference type="Proteomes" id="UP000294547"/>
    </source>
</evidence>
<sequence length="86" mass="8603">MAKTAIRGLVRVAIAAGVAAVALTNLGAAEYDFAPISKDDRAASVADCRGDAGAATDVCAGVALPHTVTEAYMVMPGLTVVEQVAN</sequence>
<feature type="chain" id="PRO_5020968342" evidence="1">
    <location>
        <begin position="29"/>
        <end position="86"/>
    </location>
</feature>
<dbReference type="EMBL" id="SNXY01000006">
    <property type="protein sequence ID" value="TDP86642.1"/>
    <property type="molecule type" value="Genomic_DNA"/>
</dbReference>
<dbReference type="AlphaFoldDB" id="A0A4R6RJP3"/>
<keyword evidence="3" id="KW-1185">Reference proteome</keyword>
<evidence type="ECO:0000256" key="1">
    <source>
        <dbReference type="SAM" id="SignalP"/>
    </source>
</evidence>